<sequence length="167" mass="19314">MDEIINKVAQSSLEVFDLEDYFPDEHVVQLDISQWLFEGFLLKEKDFREQLKNFDWTIYKDKYVGIYCSTEAVLPAWAFSLVAVYLNPVALKVINGNLEAITIVWYEDILSKVDYSTYKDKPVILKGCSKKQVPQEVYTLAIQKLMPHAKSIMFGEACSAVPLYKRK</sequence>
<gene>
    <name evidence="1" type="ORF">KK2020170_06340</name>
</gene>
<dbReference type="Proteomes" id="UP000825258">
    <property type="component" value="Chromosome"/>
</dbReference>
<evidence type="ECO:0000313" key="2">
    <source>
        <dbReference type="Proteomes" id="UP000825258"/>
    </source>
</evidence>
<dbReference type="EMBL" id="AP024749">
    <property type="protein sequence ID" value="BCY27766.1"/>
    <property type="molecule type" value="Genomic_DNA"/>
</dbReference>
<reference evidence="1 2" key="1">
    <citation type="submission" date="2021-06" db="EMBL/GenBank/DDBJ databases">
        <title>Whole genome sequences of Flavobacterium sp. KK2020170 and assembly.</title>
        <authorList>
            <person name="Kitahara K."/>
            <person name="Miyoshi S."/>
            <person name="Uesaka K."/>
        </authorList>
    </citation>
    <scope>NUCLEOTIDE SEQUENCE [LARGE SCALE GENOMIC DNA]</scope>
    <source>
        <strain evidence="1 2">KK2020170</strain>
    </source>
</reference>
<accession>A0ABM7S3T0</accession>
<keyword evidence="2" id="KW-1185">Reference proteome</keyword>
<dbReference type="RefSeq" id="WP_221259371.1">
    <property type="nucleotide sequence ID" value="NZ_AP024749.1"/>
</dbReference>
<proteinExistence type="predicted"/>
<protein>
    <recommendedName>
        <fullName evidence="3">DUF2480 family protein</fullName>
    </recommendedName>
</protein>
<evidence type="ECO:0000313" key="1">
    <source>
        <dbReference type="EMBL" id="BCY27766.1"/>
    </source>
</evidence>
<organism evidence="1 2">
    <name type="scientific">Flavobacterium okayamense</name>
    <dbReference type="NCBI Taxonomy" id="2830782"/>
    <lineage>
        <taxon>Bacteria</taxon>
        <taxon>Pseudomonadati</taxon>
        <taxon>Bacteroidota</taxon>
        <taxon>Flavobacteriia</taxon>
        <taxon>Flavobacteriales</taxon>
        <taxon>Flavobacteriaceae</taxon>
        <taxon>Flavobacterium</taxon>
    </lineage>
</organism>
<evidence type="ECO:0008006" key="3">
    <source>
        <dbReference type="Google" id="ProtNLM"/>
    </source>
</evidence>
<name>A0ABM7S3T0_9FLAO</name>
<dbReference type="Pfam" id="PF10652">
    <property type="entry name" value="DUF2480"/>
    <property type="match status" value="1"/>
</dbReference>
<dbReference type="InterPro" id="IPR018914">
    <property type="entry name" value="DUF2480"/>
</dbReference>